<reference evidence="11 12" key="1">
    <citation type="submission" date="2018-12" db="EMBL/GenBank/DDBJ databases">
        <authorList>
            <person name="Lunina O.N."/>
            <person name="Grouzdev D.S."/>
            <person name="Gorlenko V.M."/>
            <person name="Savvichev A.S."/>
        </authorList>
    </citation>
    <scope>NUCLEOTIDE SEQUENCE [LARGE SCALE GENOMIC DNA]</scope>
    <source>
        <strain evidence="11 12">BrKhr-17</strain>
    </source>
</reference>
<evidence type="ECO:0000313" key="14">
    <source>
        <dbReference type="Proteomes" id="UP000489351"/>
    </source>
</evidence>
<dbReference type="Proteomes" id="UP000489351">
    <property type="component" value="Unassembled WGS sequence"/>
</dbReference>
<reference evidence="10 14" key="3">
    <citation type="submission" date="2019-11" db="EMBL/GenBank/DDBJ databases">
        <title>Green- and brown-colored morphotypes of Chlorobia in the stratified aquatic ecosystems of Kandalaksha Gulf (White Sea): A model for study of the accessory genome evolution.</title>
        <authorList>
            <person name="Grouzdev D.S."/>
        </authorList>
    </citation>
    <scope>NUCLEOTIDE SEQUENCE [LARGE SCALE GENOMIC DNA]</scope>
    <source>
        <strain evidence="10 14">ZM</strain>
    </source>
</reference>
<dbReference type="GO" id="GO:0046872">
    <property type="term" value="F:metal ion binding"/>
    <property type="evidence" value="ECO:0007669"/>
    <property type="project" value="UniProtKB-KW"/>
</dbReference>
<organism evidence="11 12">
    <name type="scientific">Chlorobium phaeovibrioides</name>
    <dbReference type="NCBI Taxonomy" id="1094"/>
    <lineage>
        <taxon>Bacteria</taxon>
        <taxon>Pseudomonadati</taxon>
        <taxon>Chlorobiota</taxon>
        <taxon>Chlorobiia</taxon>
        <taxon>Chlorobiales</taxon>
        <taxon>Chlorobiaceae</taxon>
        <taxon>Chlorobium/Pelodictyon group</taxon>
        <taxon>Chlorobium</taxon>
    </lineage>
</organism>
<evidence type="ECO:0000256" key="5">
    <source>
        <dbReference type="ARBA" id="ARBA00023004"/>
    </source>
</evidence>
<dbReference type="GO" id="GO:0009055">
    <property type="term" value="F:electron transfer activity"/>
    <property type="evidence" value="ECO:0007669"/>
    <property type="project" value="InterPro"/>
</dbReference>
<evidence type="ECO:0000313" key="13">
    <source>
        <dbReference type="Proteomes" id="UP000327458"/>
    </source>
</evidence>
<proteinExistence type="predicted"/>
<dbReference type="InterPro" id="IPR036909">
    <property type="entry name" value="Cyt_c-like_dom_sf"/>
</dbReference>
<dbReference type="AlphaFoldDB" id="A0A3S0NJ24"/>
<gene>
    <name evidence="11" type="ORF">EKD02_05370</name>
    <name evidence="9" type="ORF">FP507_00040</name>
    <name evidence="10" type="ORF">GJ685_05230</name>
</gene>
<dbReference type="Pfam" id="PF00034">
    <property type="entry name" value="Cytochrom_C"/>
    <property type="match status" value="1"/>
</dbReference>
<keyword evidence="14" id="KW-1185">Reference proteome</keyword>
<keyword evidence="1" id="KW-0813">Transport</keyword>
<comment type="caution">
    <text evidence="11">The sequence shown here is derived from an EMBL/GenBank/DDBJ whole genome shotgun (WGS) entry which is preliminary data.</text>
</comment>
<feature type="domain" description="Cytochrome c" evidence="8">
    <location>
        <begin position="31"/>
        <end position="109"/>
    </location>
</feature>
<evidence type="ECO:0000256" key="6">
    <source>
        <dbReference type="PROSITE-ProRule" id="PRU00433"/>
    </source>
</evidence>
<evidence type="ECO:0000256" key="1">
    <source>
        <dbReference type="ARBA" id="ARBA00022448"/>
    </source>
</evidence>
<dbReference type="InterPro" id="IPR009056">
    <property type="entry name" value="Cyt_c-like_dom"/>
</dbReference>
<keyword evidence="3 6" id="KW-0479">Metal-binding</keyword>
<evidence type="ECO:0000256" key="3">
    <source>
        <dbReference type="ARBA" id="ARBA00022723"/>
    </source>
</evidence>
<accession>A0A3S0NJ24</accession>
<dbReference type="PROSITE" id="PS51007">
    <property type="entry name" value="CYTC"/>
    <property type="match status" value="1"/>
</dbReference>
<evidence type="ECO:0000313" key="12">
    <source>
        <dbReference type="Proteomes" id="UP000279908"/>
    </source>
</evidence>
<feature type="signal peptide" evidence="7">
    <location>
        <begin position="1"/>
        <end position="25"/>
    </location>
</feature>
<name>A0A3S0NJ24_CHLPH</name>
<dbReference type="GO" id="GO:0020037">
    <property type="term" value="F:heme binding"/>
    <property type="evidence" value="ECO:0007669"/>
    <property type="project" value="InterPro"/>
</dbReference>
<keyword evidence="5 6" id="KW-0408">Iron</keyword>
<sequence>MEEKIKVMLVAAALLFASVPGGADAKEREEAAVDPRGQILAFSCASCHGTDGKSVSIIPSFYGKSPEYLEMALKDFKSGRRYSTVMMRHAKGYTDEEIRLIAEYYGTVWQNNN</sequence>
<evidence type="ECO:0000313" key="11">
    <source>
        <dbReference type="EMBL" id="RTY38129.1"/>
    </source>
</evidence>
<keyword evidence="4" id="KW-0249">Electron transport</keyword>
<reference evidence="9 13" key="2">
    <citation type="submission" date="2019-07" db="EMBL/GenBank/DDBJ databases">
        <title>Draft genome Sequence of Chlorobium phaeovibrioides sp. strain PhvTcv-s14, from the Phylum Chlorobi.</title>
        <authorList>
            <person name="Babenko V."/>
            <person name="Boldyreva D."/>
            <person name="Kanygina A."/>
            <person name="Selezneva O."/>
            <person name="Akopiyan T."/>
            <person name="Lunina O."/>
        </authorList>
    </citation>
    <scope>NUCLEOTIDE SEQUENCE [LARGE SCALE GENOMIC DNA]</scope>
    <source>
        <strain evidence="9 13">GrTcv12</strain>
    </source>
</reference>
<dbReference type="Gene3D" id="1.10.760.10">
    <property type="entry name" value="Cytochrome c-like domain"/>
    <property type="match status" value="1"/>
</dbReference>
<dbReference type="InterPro" id="IPR050597">
    <property type="entry name" value="Cytochrome_c_Oxidase_Subunit"/>
</dbReference>
<dbReference type="RefSeq" id="WP_011889270.1">
    <property type="nucleotide sequence ID" value="NZ_CP041698.1"/>
</dbReference>
<dbReference type="Proteomes" id="UP000327458">
    <property type="component" value="Unassembled WGS sequence"/>
</dbReference>
<evidence type="ECO:0000256" key="4">
    <source>
        <dbReference type="ARBA" id="ARBA00022982"/>
    </source>
</evidence>
<dbReference type="EMBL" id="RXYK01000006">
    <property type="protein sequence ID" value="RTY38129.1"/>
    <property type="molecule type" value="Genomic_DNA"/>
</dbReference>
<keyword evidence="7" id="KW-0732">Signal</keyword>
<dbReference type="OMA" id="PQYSPHI"/>
<evidence type="ECO:0000256" key="2">
    <source>
        <dbReference type="ARBA" id="ARBA00022617"/>
    </source>
</evidence>
<evidence type="ECO:0000313" key="10">
    <source>
        <dbReference type="EMBL" id="MWV54465.1"/>
    </source>
</evidence>
<dbReference type="SUPFAM" id="SSF46626">
    <property type="entry name" value="Cytochrome c"/>
    <property type="match status" value="1"/>
</dbReference>
<feature type="chain" id="PRO_5044600315" evidence="7">
    <location>
        <begin position="26"/>
        <end position="113"/>
    </location>
</feature>
<dbReference type="PANTHER" id="PTHR33751:SF9">
    <property type="entry name" value="CYTOCHROME C4"/>
    <property type="match status" value="1"/>
</dbReference>
<keyword evidence="2 6" id="KW-0349">Heme</keyword>
<evidence type="ECO:0000256" key="7">
    <source>
        <dbReference type="SAM" id="SignalP"/>
    </source>
</evidence>
<evidence type="ECO:0000313" key="9">
    <source>
        <dbReference type="EMBL" id="KAA6231677.1"/>
    </source>
</evidence>
<dbReference type="EMBL" id="WUBZ01000013">
    <property type="protein sequence ID" value="MWV54465.1"/>
    <property type="molecule type" value="Genomic_DNA"/>
</dbReference>
<evidence type="ECO:0000259" key="8">
    <source>
        <dbReference type="PROSITE" id="PS51007"/>
    </source>
</evidence>
<dbReference type="Proteomes" id="UP000279908">
    <property type="component" value="Unassembled WGS sequence"/>
</dbReference>
<dbReference type="EMBL" id="VMRG01000001">
    <property type="protein sequence ID" value="KAA6231677.1"/>
    <property type="molecule type" value="Genomic_DNA"/>
</dbReference>
<dbReference type="PANTHER" id="PTHR33751">
    <property type="entry name" value="CBB3-TYPE CYTOCHROME C OXIDASE SUBUNIT FIXP"/>
    <property type="match status" value="1"/>
</dbReference>
<protein>
    <submittedName>
        <fullName evidence="11">Sulfide dehydrogenase</fullName>
    </submittedName>
</protein>